<reference evidence="1 2" key="1">
    <citation type="submission" date="2016-03" db="EMBL/GenBank/DDBJ databases">
        <title>EvidentialGene: Evidence-directed Construction of Genes on Genomes.</title>
        <authorList>
            <person name="Gilbert D.G."/>
            <person name="Choi J.-H."/>
            <person name="Mockaitis K."/>
            <person name="Colbourne J."/>
            <person name="Pfrender M."/>
        </authorList>
    </citation>
    <scope>NUCLEOTIDE SEQUENCE [LARGE SCALE GENOMIC DNA]</scope>
    <source>
        <strain evidence="1 2">Xinb3</strain>
        <tissue evidence="1">Complete organism</tissue>
    </source>
</reference>
<comment type="caution">
    <text evidence="1">The sequence shown here is derived from an EMBL/GenBank/DDBJ whole genome shotgun (WGS) entry which is preliminary data.</text>
</comment>
<evidence type="ECO:0000313" key="2">
    <source>
        <dbReference type="Proteomes" id="UP000076858"/>
    </source>
</evidence>
<dbReference type="Proteomes" id="UP000076858">
    <property type="component" value="Unassembled WGS sequence"/>
</dbReference>
<protein>
    <submittedName>
        <fullName evidence="1">Uncharacterized protein</fullName>
    </submittedName>
</protein>
<proteinExistence type="predicted"/>
<keyword evidence="2" id="KW-1185">Reference proteome</keyword>
<accession>A0A164LAK8</accession>
<organism evidence="1 2">
    <name type="scientific">Daphnia magna</name>
    <dbReference type="NCBI Taxonomy" id="35525"/>
    <lineage>
        <taxon>Eukaryota</taxon>
        <taxon>Metazoa</taxon>
        <taxon>Ecdysozoa</taxon>
        <taxon>Arthropoda</taxon>
        <taxon>Crustacea</taxon>
        <taxon>Branchiopoda</taxon>
        <taxon>Diplostraca</taxon>
        <taxon>Cladocera</taxon>
        <taxon>Anomopoda</taxon>
        <taxon>Daphniidae</taxon>
        <taxon>Daphnia</taxon>
    </lineage>
</organism>
<gene>
    <name evidence="1" type="ORF">APZ42_033211</name>
</gene>
<evidence type="ECO:0000313" key="1">
    <source>
        <dbReference type="EMBL" id="KZS03943.1"/>
    </source>
</evidence>
<name>A0A164LAK8_9CRUS</name>
<dbReference type="EMBL" id="LRGB01003156">
    <property type="protein sequence ID" value="KZS03943.1"/>
    <property type="molecule type" value="Genomic_DNA"/>
</dbReference>
<dbReference type="AlphaFoldDB" id="A0A164LAK8"/>
<sequence length="93" mass="10711">MNFWLFEGWKNEQSQKSVGMHSTELMETTSIGVCFKDAKENVLWSVDAKRQRSLKYVGTQSIELLTTQRVGGYLRDAKGNGHLKVLERSQWNC</sequence>